<dbReference type="GO" id="GO:0016829">
    <property type="term" value="F:lyase activity"/>
    <property type="evidence" value="ECO:0007669"/>
    <property type="project" value="InterPro"/>
</dbReference>
<evidence type="ECO:0000256" key="5">
    <source>
        <dbReference type="SAM" id="Phobius"/>
    </source>
</evidence>
<comment type="subcellular location">
    <subcellularLocation>
        <location evidence="1">Membrane</location>
        <topology evidence="1">Multi-pass membrane protein</topology>
    </subcellularLocation>
</comment>
<keyword evidence="4 5" id="KW-0472">Membrane</keyword>
<organism evidence="6">
    <name type="scientific">Paenibacillus sp. BIHB 4019</name>
    <dbReference type="NCBI Taxonomy" id="1870819"/>
    <lineage>
        <taxon>Bacteria</taxon>
        <taxon>Bacillati</taxon>
        <taxon>Bacillota</taxon>
        <taxon>Bacilli</taxon>
        <taxon>Bacillales</taxon>
        <taxon>Paenibacillaceae</taxon>
        <taxon>Paenibacillus</taxon>
    </lineage>
</organism>
<evidence type="ECO:0000313" key="6">
    <source>
        <dbReference type="EMBL" id="ANY66238.1"/>
    </source>
</evidence>
<sequence>MDLLLLLGMAFFWTITYLLIIYQGFKDRTCGMPLAALCANLTWELLFGFFMPFNPLQQIITIVWFALDIIILLQFLYYTRHEYSPKKIAVIVGSLLATAFLLHYGVSVEFHDPEGKYTAFGINLMMSILFIQMLFQKDLLGQSRFIAWAKMLGTLCASVLSYKLYPDSLLLMFMYVLIFLFDVGYILLVQSRSVKIVQRPGAKQGNSQQIIT</sequence>
<keyword evidence="3 5" id="KW-1133">Transmembrane helix</keyword>
<accession>A0A1B2DEV0</accession>
<dbReference type="PANTHER" id="PTHR42038">
    <property type="match status" value="1"/>
</dbReference>
<dbReference type="GO" id="GO:0016020">
    <property type="term" value="C:membrane"/>
    <property type="evidence" value="ECO:0007669"/>
    <property type="project" value="UniProtKB-SubCell"/>
</dbReference>
<dbReference type="InterPro" id="IPR039020">
    <property type="entry name" value="PaxB-like"/>
</dbReference>
<feature type="transmembrane region" description="Helical" evidence="5">
    <location>
        <begin position="88"/>
        <end position="105"/>
    </location>
</feature>
<dbReference type="Pfam" id="PF25129">
    <property type="entry name" value="Pyr4-TMTC"/>
    <property type="match status" value="1"/>
</dbReference>
<keyword evidence="2 5" id="KW-0812">Transmembrane</keyword>
<dbReference type="EMBL" id="CP016808">
    <property type="protein sequence ID" value="ANY66238.1"/>
    <property type="molecule type" value="Genomic_DNA"/>
</dbReference>
<feature type="transmembrane region" description="Helical" evidence="5">
    <location>
        <begin position="6"/>
        <end position="22"/>
    </location>
</feature>
<feature type="transmembrane region" description="Helical" evidence="5">
    <location>
        <begin position="117"/>
        <end position="135"/>
    </location>
</feature>
<dbReference type="AlphaFoldDB" id="A0A1B2DEV0"/>
<proteinExistence type="predicted"/>
<evidence type="ECO:0000256" key="3">
    <source>
        <dbReference type="ARBA" id="ARBA00022989"/>
    </source>
</evidence>
<name>A0A1B2DEV0_9BACL</name>
<evidence type="ECO:0000256" key="2">
    <source>
        <dbReference type="ARBA" id="ARBA00022692"/>
    </source>
</evidence>
<reference evidence="6" key="1">
    <citation type="submission" date="2016-08" db="EMBL/GenBank/DDBJ databases">
        <title>Complete Genome Seqeunce of Paenibacillus sp. BIHB 4019 from tea rhizoplane.</title>
        <authorList>
            <person name="Thakur R."/>
            <person name="Swarnkar M.K."/>
            <person name="Gulati A."/>
        </authorList>
    </citation>
    <scope>NUCLEOTIDE SEQUENCE [LARGE SCALE GENOMIC DNA]</scope>
    <source>
        <strain evidence="6">BIHB4019</strain>
    </source>
</reference>
<evidence type="ECO:0000256" key="4">
    <source>
        <dbReference type="ARBA" id="ARBA00023136"/>
    </source>
</evidence>
<feature type="transmembrane region" description="Helical" evidence="5">
    <location>
        <begin position="34"/>
        <end position="53"/>
    </location>
</feature>
<evidence type="ECO:0000256" key="1">
    <source>
        <dbReference type="ARBA" id="ARBA00004141"/>
    </source>
</evidence>
<protein>
    <submittedName>
        <fullName evidence="6">Uncharacterized protein</fullName>
    </submittedName>
</protein>
<gene>
    <name evidence="6" type="ORF">BBD42_06990</name>
</gene>
<feature type="transmembrane region" description="Helical" evidence="5">
    <location>
        <begin position="171"/>
        <end position="189"/>
    </location>
</feature>
<dbReference type="PANTHER" id="PTHR42038:SF2">
    <property type="entry name" value="TERPENE CYCLASE AUSL"/>
    <property type="match status" value="1"/>
</dbReference>
<feature type="transmembrane region" description="Helical" evidence="5">
    <location>
        <begin position="59"/>
        <end position="76"/>
    </location>
</feature>